<evidence type="ECO:0000313" key="2">
    <source>
        <dbReference type="Proteomes" id="UP000198951"/>
    </source>
</evidence>
<protein>
    <submittedName>
        <fullName evidence="1">Uncharacterized protein</fullName>
    </submittedName>
</protein>
<proteinExistence type="predicted"/>
<organism evidence="1 2">
    <name type="scientific">Flavobacterium gillisiae</name>
    <dbReference type="NCBI Taxonomy" id="150146"/>
    <lineage>
        <taxon>Bacteria</taxon>
        <taxon>Pseudomonadati</taxon>
        <taxon>Bacteroidota</taxon>
        <taxon>Flavobacteriia</taxon>
        <taxon>Flavobacteriales</taxon>
        <taxon>Flavobacteriaceae</taxon>
        <taxon>Flavobacterium</taxon>
    </lineage>
</organism>
<keyword evidence="2" id="KW-1185">Reference proteome</keyword>
<gene>
    <name evidence="1" type="ORF">SAMN05443667_116119</name>
</gene>
<dbReference type="AlphaFoldDB" id="A0A1H4G685"/>
<dbReference type="PROSITE" id="PS51257">
    <property type="entry name" value="PROKAR_LIPOPROTEIN"/>
    <property type="match status" value="1"/>
</dbReference>
<accession>A0A1H4G685</accession>
<dbReference type="RefSeq" id="WP_091093595.1">
    <property type="nucleotide sequence ID" value="NZ_FNRD01000016.1"/>
</dbReference>
<evidence type="ECO:0000313" key="1">
    <source>
        <dbReference type="EMBL" id="SEB04550.1"/>
    </source>
</evidence>
<dbReference type="STRING" id="150146.SAMN05443667_116119"/>
<reference evidence="2" key="1">
    <citation type="submission" date="2016-10" db="EMBL/GenBank/DDBJ databases">
        <authorList>
            <person name="Varghese N."/>
            <person name="Submissions S."/>
        </authorList>
    </citation>
    <scope>NUCLEOTIDE SEQUENCE [LARGE SCALE GENOMIC DNA]</scope>
    <source>
        <strain evidence="2">DSM 22376</strain>
    </source>
</reference>
<sequence length="102" mass="11829">MKKFIIVLMVFILGFVSCKSDKEKQDEIKSNFLFDTSLASIKTSLFYTNIDSINSIFKEIKDPELKLKFAKQLNDYSIKLKSKSEELSRNIEAIDKVNLKKI</sequence>
<dbReference type="OrthoDB" id="5348860at2"/>
<dbReference type="Proteomes" id="UP000198951">
    <property type="component" value="Unassembled WGS sequence"/>
</dbReference>
<name>A0A1H4G685_9FLAO</name>
<dbReference type="EMBL" id="FNRD01000016">
    <property type="protein sequence ID" value="SEB04550.1"/>
    <property type="molecule type" value="Genomic_DNA"/>
</dbReference>